<dbReference type="GO" id="GO:0030688">
    <property type="term" value="C:preribosome, small subunit precursor"/>
    <property type="evidence" value="ECO:0007669"/>
    <property type="project" value="InterPro"/>
</dbReference>
<evidence type="ECO:0000256" key="2">
    <source>
        <dbReference type="ARBA" id="ARBA00006374"/>
    </source>
</evidence>
<evidence type="ECO:0000256" key="3">
    <source>
        <dbReference type="ARBA" id="ARBA00022552"/>
    </source>
</evidence>
<comment type="subcellular location">
    <subcellularLocation>
        <location evidence="1">Nucleus</location>
    </subcellularLocation>
</comment>
<evidence type="ECO:0000313" key="5">
    <source>
        <dbReference type="EMBL" id="KAE9398442.1"/>
    </source>
</evidence>
<organism evidence="5 6">
    <name type="scientific">Gymnopus androsaceus JB14</name>
    <dbReference type="NCBI Taxonomy" id="1447944"/>
    <lineage>
        <taxon>Eukaryota</taxon>
        <taxon>Fungi</taxon>
        <taxon>Dikarya</taxon>
        <taxon>Basidiomycota</taxon>
        <taxon>Agaricomycotina</taxon>
        <taxon>Agaricomycetes</taxon>
        <taxon>Agaricomycetidae</taxon>
        <taxon>Agaricales</taxon>
        <taxon>Marasmiineae</taxon>
        <taxon>Omphalotaceae</taxon>
        <taxon>Gymnopus</taxon>
    </lineage>
</organism>
<evidence type="ECO:0000313" key="6">
    <source>
        <dbReference type="Proteomes" id="UP000799118"/>
    </source>
</evidence>
<protein>
    <submittedName>
        <fullName evidence="5">Nop52-domain-containing protein</fullName>
    </submittedName>
</protein>
<dbReference type="GO" id="GO:0005634">
    <property type="term" value="C:nucleus"/>
    <property type="evidence" value="ECO:0007669"/>
    <property type="project" value="UniProtKB-SubCell"/>
</dbReference>
<dbReference type="AlphaFoldDB" id="A0A6A4HI39"/>
<dbReference type="InterPro" id="IPR010301">
    <property type="entry name" value="RRP1"/>
</dbReference>
<dbReference type="PANTHER" id="PTHR13026">
    <property type="entry name" value="NNP-1 PROTEIN NOVEL NUCLEAR PROTEIN 1 NOP52"/>
    <property type="match status" value="1"/>
</dbReference>
<dbReference type="Proteomes" id="UP000799118">
    <property type="component" value="Unassembled WGS sequence"/>
</dbReference>
<dbReference type="PANTHER" id="PTHR13026:SF0">
    <property type="entry name" value="RIBOSOMAL RNA PROCESSING 1B"/>
    <property type="match status" value="1"/>
</dbReference>
<dbReference type="GO" id="GO:0006364">
    <property type="term" value="P:rRNA processing"/>
    <property type="evidence" value="ECO:0007669"/>
    <property type="project" value="UniProtKB-KW"/>
</dbReference>
<dbReference type="OrthoDB" id="2019504at2759"/>
<keyword evidence="3" id="KW-0698">rRNA processing</keyword>
<keyword evidence="6" id="KW-1185">Reference proteome</keyword>
<keyword evidence="4" id="KW-0539">Nucleus</keyword>
<gene>
    <name evidence="5" type="ORF">BT96DRAFT_821911</name>
</gene>
<evidence type="ECO:0000256" key="4">
    <source>
        <dbReference type="ARBA" id="ARBA00023242"/>
    </source>
</evidence>
<dbReference type="EMBL" id="ML769482">
    <property type="protein sequence ID" value="KAE9398442.1"/>
    <property type="molecule type" value="Genomic_DNA"/>
</dbReference>
<evidence type="ECO:0000256" key="1">
    <source>
        <dbReference type="ARBA" id="ARBA00004123"/>
    </source>
</evidence>
<accession>A0A6A4HI39</accession>
<proteinExistence type="inferred from homology"/>
<comment type="similarity">
    <text evidence="2">Belongs to the RRP1 family.</text>
</comment>
<dbReference type="Pfam" id="PF05997">
    <property type="entry name" value="Nop52"/>
    <property type="match status" value="1"/>
</dbReference>
<reference evidence="5" key="1">
    <citation type="journal article" date="2019" name="Environ. Microbiol.">
        <title>Fungal ecological strategies reflected in gene transcription - a case study of two litter decomposers.</title>
        <authorList>
            <person name="Barbi F."/>
            <person name="Kohler A."/>
            <person name="Barry K."/>
            <person name="Baskaran P."/>
            <person name="Daum C."/>
            <person name="Fauchery L."/>
            <person name="Ihrmark K."/>
            <person name="Kuo A."/>
            <person name="LaButti K."/>
            <person name="Lipzen A."/>
            <person name="Morin E."/>
            <person name="Grigoriev I.V."/>
            <person name="Henrissat B."/>
            <person name="Lindahl B."/>
            <person name="Martin F."/>
        </authorList>
    </citation>
    <scope>NUCLEOTIDE SEQUENCE</scope>
    <source>
        <strain evidence="5">JB14</strain>
    </source>
</reference>
<name>A0A6A4HI39_9AGAR</name>
<sequence length="315" mass="35854">MTAIASSSNAAPPLSKYLASTEKKTRDKAIKTLSVFLSDESRDEIPKFEMTKLWKGIFYCFWMSDKPLVQQALASELADLVLTTPNTSSALSFLNGFWETVVREWNGIDRLRLDKYLMLVRRFVNVSFRLLLRNDWDLKTCQDYNAILTNEGGPLCPTDGRVSVGLVYHIADVYLEELEKVLRSSDTDTSKPVPLVTLLSPFFILAARTPLGTTFNHLQSSLIEPLLSSYEDDPRARKRRRVDTSSQDTYPSILSNACLDDASVEVKLSTNLLRKKILRRLFEVASHAETRDANRRKLYALWKAEKEDDDVSDEE</sequence>